<proteinExistence type="predicted"/>
<accession>A0A498KG68</accession>
<dbReference type="Proteomes" id="UP000290289">
    <property type="component" value="Chromosome 3"/>
</dbReference>
<gene>
    <name evidence="2" type="ORF">DVH24_038866</name>
</gene>
<reference evidence="2 3" key="1">
    <citation type="submission" date="2018-10" db="EMBL/GenBank/DDBJ databases">
        <title>A high-quality apple genome assembly.</title>
        <authorList>
            <person name="Hu J."/>
        </authorList>
    </citation>
    <scope>NUCLEOTIDE SEQUENCE [LARGE SCALE GENOMIC DNA]</scope>
    <source>
        <strain evidence="3">cv. HFTH1</strain>
        <tissue evidence="2">Young leaf</tissue>
    </source>
</reference>
<keyword evidence="3" id="KW-1185">Reference proteome</keyword>
<organism evidence="2 3">
    <name type="scientific">Malus domestica</name>
    <name type="common">Apple</name>
    <name type="synonym">Pyrus malus</name>
    <dbReference type="NCBI Taxonomy" id="3750"/>
    <lineage>
        <taxon>Eukaryota</taxon>
        <taxon>Viridiplantae</taxon>
        <taxon>Streptophyta</taxon>
        <taxon>Embryophyta</taxon>
        <taxon>Tracheophyta</taxon>
        <taxon>Spermatophyta</taxon>
        <taxon>Magnoliopsida</taxon>
        <taxon>eudicotyledons</taxon>
        <taxon>Gunneridae</taxon>
        <taxon>Pentapetalae</taxon>
        <taxon>rosids</taxon>
        <taxon>fabids</taxon>
        <taxon>Rosales</taxon>
        <taxon>Rosaceae</taxon>
        <taxon>Amygdaloideae</taxon>
        <taxon>Maleae</taxon>
        <taxon>Malus</taxon>
    </lineage>
</organism>
<feature type="region of interest" description="Disordered" evidence="1">
    <location>
        <begin position="1"/>
        <end position="30"/>
    </location>
</feature>
<evidence type="ECO:0000256" key="1">
    <source>
        <dbReference type="SAM" id="MobiDB-lite"/>
    </source>
</evidence>
<dbReference type="AlphaFoldDB" id="A0A498KG68"/>
<sequence>MVSFGMQTRRNGEGVKMSSNENKEEEEGDGDVIILCSTDVELVVPGMRQNENSSKIRLVHQTWETKRGMEYLVPLRSVPFHIPNGTSRNIKYLD</sequence>
<evidence type="ECO:0000313" key="2">
    <source>
        <dbReference type="EMBL" id="RXI04592.1"/>
    </source>
</evidence>
<evidence type="ECO:0000313" key="3">
    <source>
        <dbReference type="Proteomes" id="UP000290289"/>
    </source>
</evidence>
<dbReference type="EMBL" id="RDQH01000329">
    <property type="protein sequence ID" value="RXI04592.1"/>
    <property type="molecule type" value="Genomic_DNA"/>
</dbReference>
<protein>
    <submittedName>
        <fullName evidence="2">Uncharacterized protein</fullName>
    </submittedName>
</protein>
<name>A0A498KG68_MALDO</name>
<comment type="caution">
    <text evidence="2">The sequence shown here is derived from an EMBL/GenBank/DDBJ whole genome shotgun (WGS) entry which is preliminary data.</text>
</comment>